<keyword evidence="1" id="KW-1133">Transmembrane helix</keyword>
<dbReference type="EMBL" id="GQ254849">
    <property type="protein sequence ID" value="ACV03431.1"/>
    <property type="molecule type" value="Genomic_DNA"/>
</dbReference>
<feature type="transmembrane region" description="Helical" evidence="1">
    <location>
        <begin position="27"/>
        <end position="48"/>
    </location>
</feature>
<evidence type="ECO:0000256" key="1">
    <source>
        <dbReference type="SAM" id="Phobius"/>
    </source>
</evidence>
<keyword evidence="2" id="KW-0614">Plasmid</keyword>
<dbReference type="AlphaFoldDB" id="C8BNC4"/>
<proteinExistence type="predicted"/>
<name>C8BNC4_9EURY</name>
<feature type="transmembrane region" description="Helical" evidence="1">
    <location>
        <begin position="91"/>
        <end position="112"/>
    </location>
</feature>
<keyword evidence="1" id="KW-0472">Membrane</keyword>
<evidence type="ECO:0000313" key="2">
    <source>
        <dbReference type="EMBL" id="ACV03431.1"/>
    </source>
</evidence>
<sequence>MDLKGVVSVEIALLNLLTAPIFHKLDIFDAISGFLTILVWALAIFIMVRYNGDWSSFGWYLVNFFVIGLGLIFFIIPGVILWIIWGWRSGWVPAILGLFGVLGAAVGSSFGYESEGLLR</sequence>
<dbReference type="RefSeq" id="WP_012806028.1">
    <property type="nucleotide sequence ID" value="NC_013177.1"/>
</dbReference>
<geneLocation type="plasmid" evidence="2">
    <name>pAMT11</name>
</geneLocation>
<accession>C8BNC4</accession>
<protein>
    <submittedName>
        <fullName evidence="2">Hypothetical membrane protein</fullName>
    </submittedName>
</protein>
<feature type="transmembrane region" description="Helical" evidence="1">
    <location>
        <begin position="60"/>
        <end position="85"/>
    </location>
</feature>
<reference evidence="2" key="1">
    <citation type="journal article" date="2011" name="Res. Microbiol.">
        <title>pAMT11, a novel plasmid isolated from a Thermococcus sp. strain closely related to the virus-like integrated element TKV1 of the Thermococcus kodakaraensis genome.</title>
        <authorList>
            <person name="Gonnet M."/>
            <person name="Erauso G."/>
            <person name="Prieur D."/>
            <person name="Le Romancer M."/>
        </authorList>
    </citation>
    <scope>NUCLEOTIDE SEQUENCE</scope>
    <source>
        <strain evidence="2">AMT11</strain>
        <plasmid evidence="2">pAMT11</plasmid>
    </source>
</reference>
<keyword evidence="1" id="KW-0812">Transmembrane</keyword>
<organism evidence="2">
    <name type="scientific">Thermococcus sp. AMT11</name>
    <dbReference type="NCBI Taxonomy" id="563043"/>
    <lineage>
        <taxon>Archaea</taxon>
        <taxon>Methanobacteriati</taxon>
        <taxon>Methanobacteriota</taxon>
        <taxon>Thermococci</taxon>
        <taxon>Thermococcales</taxon>
        <taxon>Thermococcaceae</taxon>
        <taxon>Thermococcus</taxon>
    </lineage>
</organism>